<dbReference type="Pfam" id="PF10374">
    <property type="entry name" value="EST1"/>
    <property type="match status" value="1"/>
</dbReference>
<sequence>MMTVPMDSASAAPSSARDFAERLLTRNNELEDQLRKSAQSKVPSDPSIWLQMRDNFEKIILIDHDLSEQKEVEYLLWKLHYKRIEDFRRSISAASSAASQSGKSNANPDRVKRIKLTFKSFLSEATGFYHDLMLKIKSNLGLPLSYFPEGIDNANNSARDDKTTVQLKKGLISCHRCLIYLGDLARYKSSQGDGDSASREYAAASSYYMEAASIYPSSGNPHHQLAILASYSGNEVVAVYRYFRSLAADTPFTTARDNLIILFEKVLVLSSLTHVQRNGLVVKSTIYFQTCAIKLVVQLPVQNRQSYRQLPDNNKVPSAKALPPRLSGRGQGRGEVKFQPKDVNAEAAEREQECNVRDTLKAFYIRFVRLTGILFTRTSLETFGELFSSVSNDLQILLSSGLEEDLNFGSDAAENALAAVRLTIILIFTVHNVNKEPDSQSYSELVQRRVLLQSAFTAAFDFVGRILRRCSELGDITSSFYLPAILVYIEWLASHPELAIDSEMEEQHANARSFFWNQCISFMNKLILTNLASMEDNDDEACFSNMSIYEEGETGNRLAIWEDLELRGFLPLVPAHTILDFSSKHTFGNVGSTKEKKARVQRIFAAGKSLLNFVQIDQLRIYFDPSLKKFVLAKNSPVSRTNTPLHESPDALKTNGTEMDHKAARRFDSVSSNVGSLQSKVQFCPDGDDEEEIVFKPTAYEKFSKVSSDLSVNGYVHPVPVSAAGGPTNASLVPVQNTASMSATRLPSNPHATGLPSNGGSLPSTASLSAAGNYNTDQSLPRSSVGWTDWAVNSEQNVTPSIAPRFELMQSVEEPVSSWTSSGAQHVGPQHKHTGLTFPDVVSEPCVSASMVQCFSSSDYSKFLREQEIFLMNGLKTVNITGNGYLEQRLQPGLSGLQSMGYSSQIPIQPGGTTANLMHNHVKITGETVPSTLDSVVPSIAPSGGMPIKLTEAPLTASKKNPVSRPSKPVGPPPGFNHVTPKRQDDSIPVEKLQNPQVDDYSWLDSYQQSIDHVHSLRTIYPGVSDTSTAFATPFSFPGRIHTQGTNEKTWQDFHLFEPSKQNMFQTYHQRNLQSGQMDEQEPANSIWSSSYHV</sequence>
<dbReference type="ExpressionAtlas" id="A0A1D6I0Z9">
    <property type="expression patterns" value="baseline and differential"/>
</dbReference>
<dbReference type="InParanoid" id="A0A1D6I0Z9"/>
<protein>
    <submittedName>
        <fullName evidence="5">Protein SMG7</fullName>
    </submittedName>
</protein>
<dbReference type="PANTHER" id="PTHR15696">
    <property type="entry name" value="SMG-7 SUPPRESSOR WITH MORPHOLOGICAL EFFECT ON GENITALIA PROTEIN 7"/>
    <property type="match status" value="1"/>
</dbReference>
<feature type="region of interest" description="Disordered" evidence="2">
    <location>
        <begin position="1073"/>
        <end position="1094"/>
    </location>
</feature>
<proteinExistence type="predicted"/>
<reference evidence="5" key="1">
    <citation type="submission" date="2015-12" db="EMBL/GenBank/DDBJ databases">
        <title>Update maize B73 reference genome by single molecule sequencing technologies.</title>
        <authorList>
            <consortium name="Maize Genome Sequencing Project"/>
            <person name="Ware D."/>
        </authorList>
    </citation>
    <scope>NUCLEOTIDE SEQUENCE [LARGE SCALE GENOMIC DNA]</scope>
    <source>
        <tissue evidence="5">Seedling</tissue>
    </source>
</reference>
<feature type="region of interest" description="Disordered" evidence="2">
    <location>
        <begin position="955"/>
        <end position="986"/>
    </location>
</feature>
<dbReference type="FunFam" id="1.25.40.10:FF:000225">
    <property type="entry name" value="Protein SMG7"/>
    <property type="match status" value="1"/>
</dbReference>
<dbReference type="Pfam" id="PF10373">
    <property type="entry name" value="EST1_DNA_bind"/>
    <property type="match status" value="1"/>
</dbReference>
<feature type="region of interest" description="Disordered" evidence="2">
    <location>
        <begin position="741"/>
        <end position="781"/>
    </location>
</feature>
<feature type="region of interest" description="Disordered" evidence="2">
    <location>
        <begin position="309"/>
        <end position="333"/>
    </location>
</feature>
<dbReference type="Gene3D" id="1.25.40.10">
    <property type="entry name" value="Tetratricopeptide repeat domain"/>
    <property type="match status" value="1"/>
</dbReference>
<evidence type="ECO:0000313" key="5">
    <source>
        <dbReference type="EMBL" id="ONM53918.1"/>
    </source>
</evidence>
<dbReference type="InterPro" id="IPR011990">
    <property type="entry name" value="TPR-like_helical_dom_sf"/>
</dbReference>
<gene>
    <name evidence="5" type="ORF">ZEAMMB73_Zm00001d019920</name>
</gene>
<keyword evidence="1" id="KW-0677">Repeat</keyword>
<dbReference type="PANTHER" id="PTHR15696:SF25">
    <property type="entry name" value="OS08G0305300 PROTEIN"/>
    <property type="match status" value="1"/>
</dbReference>
<dbReference type="InterPro" id="IPR019458">
    <property type="entry name" value="Est1-like_N"/>
</dbReference>
<organism evidence="5">
    <name type="scientific">Zea mays</name>
    <name type="common">Maize</name>
    <dbReference type="NCBI Taxonomy" id="4577"/>
    <lineage>
        <taxon>Eukaryota</taxon>
        <taxon>Viridiplantae</taxon>
        <taxon>Streptophyta</taxon>
        <taxon>Embryophyta</taxon>
        <taxon>Tracheophyta</taxon>
        <taxon>Spermatophyta</taxon>
        <taxon>Magnoliopsida</taxon>
        <taxon>Liliopsida</taxon>
        <taxon>Poales</taxon>
        <taxon>Poaceae</taxon>
        <taxon>PACMAD clade</taxon>
        <taxon>Panicoideae</taxon>
        <taxon>Andropogonodae</taxon>
        <taxon>Andropogoneae</taxon>
        <taxon>Tripsacinae</taxon>
        <taxon>Zea</taxon>
    </lineage>
</organism>
<evidence type="ECO:0000259" key="3">
    <source>
        <dbReference type="Pfam" id="PF10373"/>
    </source>
</evidence>
<dbReference type="EMBL" id="CM007650">
    <property type="protein sequence ID" value="ONM53918.1"/>
    <property type="molecule type" value="Genomic_DNA"/>
</dbReference>
<dbReference type="InterPro" id="IPR018834">
    <property type="entry name" value="DNA/RNA-bd_Est1-type"/>
</dbReference>
<dbReference type="FunCoup" id="A0A1D6I0Z9">
    <property type="interactions" value="2798"/>
</dbReference>
<evidence type="ECO:0000259" key="4">
    <source>
        <dbReference type="Pfam" id="PF10374"/>
    </source>
</evidence>
<name>A0A1D6I0Z9_MAIZE</name>
<feature type="domain" description="DNA/RNA-binding" evidence="3">
    <location>
        <begin position="204"/>
        <end position="575"/>
    </location>
</feature>
<dbReference type="STRING" id="4577.A0A1D6I0Z9"/>
<dbReference type="SUPFAM" id="SSF48452">
    <property type="entry name" value="TPR-like"/>
    <property type="match status" value="1"/>
</dbReference>
<accession>A0A1D6I0Z9</accession>
<evidence type="ECO:0000256" key="2">
    <source>
        <dbReference type="SAM" id="MobiDB-lite"/>
    </source>
</evidence>
<evidence type="ECO:0000256" key="1">
    <source>
        <dbReference type="ARBA" id="ARBA00022737"/>
    </source>
</evidence>
<dbReference type="AlphaFoldDB" id="A0A1D6I0Z9"/>
<dbReference type="InterPro" id="IPR045153">
    <property type="entry name" value="Est1/Ebs1-like"/>
</dbReference>
<dbReference type="SMR" id="A0A1D6I0Z9"/>
<feature type="domain" description="Telomerase activating protein Est1-like N-terminal" evidence="4">
    <location>
        <begin position="72"/>
        <end position="189"/>
    </location>
</feature>